<accession>A0ABT5VMV4</accession>
<keyword evidence="3" id="KW-1185">Reference proteome</keyword>
<dbReference type="InterPro" id="IPR036465">
    <property type="entry name" value="vWFA_dom_sf"/>
</dbReference>
<dbReference type="SUPFAM" id="SSF53300">
    <property type="entry name" value="vWA-like"/>
    <property type="match status" value="1"/>
</dbReference>
<name>A0ABT5VMV4_9BACT</name>
<comment type="caution">
    <text evidence="2">The sequence shown here is derived from an EMBL/GenBank/DDBJ whole genome shotgun (WGS) entry which is preliminary data.</text>
</comment>
<evidence type="ECO:0000259" key="1">
    <source>
        <dbReference type="PROSITE" id="PS50234"/>
    </source>
</evidence>
<sequence length="227" mass="24974">MDNFNLPNFNIDFGNFDPLEITSDETINAVLIVDVSPSVGSYVDELNNSFKEFLEEMQRSHVAEKLMVSIIEFNDQITVRTGFQPINSIDLNKMKFTPCGYGTALYDAVLYGITNAVDYRTNLENSGVNCKTLIFTITDGEDNSSKNSATVVKSGLDTILKEEQNAFNFETILFGVGNDSSFEAAQKDMGIEHLAKIGNSGKEIRKMIGFISASISQSSSANNPVVF</sequence>
<evidence type="ECO:0000313" key="3">
    <source>
        <dbReference type="Proteomes" id="UP001528920"/>
    </source>
</evidence>
<dbReference type="Proteomes" id="UP001528920">
    <property type="component" value="Unassembled WGS sequence"/>
</dbReference>
<proteinExistence type="predicted"/>
<organism evidence="2 3">
    <name type="scientific">Paralabilibaculum antarcticum</name>
    <dbReference type="NCBI Taxonomy" id="2912572"/>
    <lineage>
        <taxon>Bacteria</taxon>
        <taxon>Pseudomonadati</taxon>
        <taxon>Bacteroidota</taxon>
        <taxon>Bacteroidia</taxon>
        <taxon>Marinilabiliales</taxon>
        <taxon>Marinifilaceae</taxon>
        <taxon>Paralabilibaculum</taxon>
    </lineage>
</organism>
<gene>
    <name evidence="2" type="ORF">L3049_01960</name>
</gene>
<feature type="domain" description="VWFA" evidence="1">
    <location>
        <begin position="28"/>
        <end position="227"/>
    </location>
</feature>
<dbReference type="InterPro" id="IPR002035">
    <property type="entry name" value="VWF_A"/>
</dbReference>
<dbReference type="Gene3D" id="3.40.50.410">
    <property type="entry name" value="von Willebrand factor, type A domain"/>
    <property type="match status" value="1"/>
</dbReference>
<evidence type="ECO:0000313" key="2">
    <source>
        <dbReference type="EMBL" id="MDE5416755.1"/>
    </source>
</evidence>
<dbReference type="CDD" id="cd00198">
    <property type="entry name" value="vWFA"/>
    <property type="match status" value="1"/>
</dbReference>
<protein>
    <recommendedName>
        <fullName evidence="1">VWFA domain-containing protein</fullName>
    </recommendedName>
</protein>
<dbReference type="RefSeq" id="WP_275108094.1">
    <property type="nucleotide sequence ID" value="NZ_JAKJSC010000001.1"/>
</dbReference>
<dbReference type="PROSITE" id="PS50234">
    <property type="entry name" value="VWFA"/>
    <property type="match status" value="1"/>
</dbReference>
<dbReference type="EMBL" id="JAKJSC010000001">
    <property type="protein sequence ID" value="MDE5416755.1"/>
    <property type="molecule type" value="Genomic_DNA"/>
</dbReference>
<reference evidence="2 3" key="1">
    <citation type="submission" date="2022-01" db="EMBL/GenBank/DDBJ databases">
        <title>Labilibaculum sp. nov, a marine bacterium isolated from Antarctica.</title>
        <authorList>
            <person name="Dai W."/>
        </authorList>
    </citation>
    <scope>NUCLEOTIDE SEQUENCE [LARGE SCALE GENOMIC DNA]</scope>
    <source>
        <strain evidence="2 3">DW002</strain>
    </source>
</reference>